<accession>A0AAE0NQX1</accession>
<organism evidence="2 3">
    <name type="scientific">Podospora didyma</name>
    <dbReference type="NCBI Taxonomy" id="330526"/>
    <lineage>
        <taxon>Eukaryota</taxon>
        <taxon>Fungi</taxon>
        <taxon>Dikarya</taxon>
        <taxon>Ascomycota</taxon>
        <taxon>Pezizomycotina</taxon>
        <taxon>Sordariomycetes</taxon>
        <taxon>Sordariomycetidae</taxon>
        <taxon>Sordariales</taxon>
        <taxon>Podosporaceae</taxon>
        <taxon>Podospora</taxon>
    </lineage>
</organism>
<reference evidence="2" key="1">
    <citation type="journal article" date="2023" name="Mol. Phylogenet. Evol.">
        <title>Genome-scale phylogeny and comparative genomics of the fungal order Sordariales.</title>
        <authorList>
            <person name="Hensen N."/>
            <person name="Bonometti L."/>
            <person name="Westerberg I."/>
            <person name="Brannstrom I.O."/>
            <person name="Guillou S."/>
            <person name="Cros-Aarteil S."/>
            <person name="Calhoun S."/>
            <person name="Haridas S."/>
            <person name="Kuo A."/>
            <person name="Mondo S."/>
            <person name="Pangilinan J."/>
            <person name="Riley R."/>
            <person name="LaButti K."/>
            <person name="Andreopoulos B."/>
            <person name="Lipzen A."/>
            <person name="Chen C."/>
            <person name="Yan M."/>
            <person name="Daum C."/>
            <person name="Ng V."/>
            <person name="Clum A."/>
            <person name="Steindorff A."/>
            <person name="Ohm R.A."/>
            <person name="Martin F."/>
            <person name="Silar P."/>
            <person name="Natvig D.O."/>
            <person name="Lalanne C."/>
            <person name="Gautier V."/>
            <person name="Ament-Velasquez S.L."/>
            <person name="Kruys A."/>
            <person name="Hutchinson M.I."/>
            <person name="Powell A.J."/>
            <person name="Barry K."/>
            <person name="Miller A.N."/>
            <person name="Grigoriev I.V."/>
            <person name="Debuchy R."/>
            <person name="Gladieux P."/>
            <person name="Hiltunen Thoren M."/>
            <person name="Johannesson H."/>
        </authorList>
    </citation>
    <scope>NUCLEOTIDE SEQUENCE</scope>
    <source>
        <strain evidence="2">CBS 232.78</strain>
    </source>
</reference>
<keyword evidence="3" id="KW-1185">Reference proteome</keyword>
<dbReference type="Proteomes" id="UP001285441">
    <property type="component" value="Unassembled WGS sequence"/>
</dbReference>
<protein>
    <submittedName>
        <fullName evidence="2">S-adenosyl-L-methionine-dependent methyltransferase</fullName>
    </submittedName>
</protein>
<keyword evidence="2" id="KW-0808">Transferase</keyword>
<dbReference type="SUPFAM" id="SSF53335">
    <property type="entry name" value="S-adenosyl-L-methionine-dependent methyltransferases"/>
    <property type="match status" value="1"/>
</dbReference>
<gene>
    <name evidence="2" type="ORF">B0H63DRAFT_474070</name>
</gene>
<dbReference type="CDD" id="cd02440">
    <property type="entry name" value="AdoMet_MTases"/>
    <property type="match status" value="1"/>
</dbReference>
<sequence>MSAPALSAEALAVWEDMARLWDDTIADGNGYWKCLQEPALGRFLGEHLARPSCRALDLATGNGLCARWLVSKGASFVLATDGSENMLERARGRMVPGRDDAIVLRKLDVTQAADFDALLLRNEPPFDVVLINMAIMDIATLDPLVRALPKLLAKDGVFAASVLHPVFFTSGASKNLDIRPNPETGEMEVVRTKVIKNYLFIPPVKGEAFRGQPRKQIYFHRPMHELFAVFFKTGLVMDAMEEPAFTNENYNPERVDDHSNYTQLPAILAWRMRLA</sequence>
<dbReference type="Gene3D" id="3.40.50.150">
    <property type="entry name" value="Vaccinia Virus protein VP39"/>
    <property type="match status" value="1"/>
</dbReference>
<comment type="caution">
    <text evidence="2">The sequence shown here is derived from an EMBL/GenBank/DDBJ whole genome shotgun (WGS) entry which is preliminary data.</text>
</comment>
<dbReference type="InterPro" id="IPR013217">
    <property type="entry name" value="Methyltransf_12"/>
</dbReference>
<dbReference type="Pfam" id="PF08242">
    <property type="entry name" value="Methyltransf_12"/>
    <property type="match status" value="1"/>
</dbReference>
<dbReference type="GO" id="GO:0008168">
    <property type="term" value="F:methyltransferase activity"/>
    <property type="evidence" value="ECO:0007669"/>
    <property type="project" value="UniProtKB-KW"/>
</dbReference>
<evidence type="ECO:0000313" key="3">
    <source>
        <dbReference type="Proteomes" id="UP001285441"/>
    </source>
</evidence>
<proteinExistence type="predicted"/>
<dbReference type="InterPro" id="IPR029063">
    <property type="entry name" value="SAM-dependent_MTases_sf"/>
</dbReference>
<dbReference type="GO" id="GO:0032259">
    <property type="term" value="P:methylation"/>
    <property type="evidence" value="ECO:0007669"/>
    <property type="project" value="UniProtKB-KW"/>
</dbReference>
<dbReference type="AlphaFoldDB" id="A0AAE0NQX1"/>
<dbReference type="EMBL" id="JAULSW010000004">
    <property type="protein sequence ID" value="KAK3386036.1"/>
    <property type="molecule type" value="Genomic_DNA"/>
</dbReference>
<evidence type="ECO:0000313" key="2">
    <source>
        <dbReference type="EMBL" id="KAK3386036.1"/>
    </source>
</evidence>
<name>A0AAE0NQX1_9PEZI</name>
<reference evidence="2" key="2">
    <citation type="submission" date="2023-06" db="EMBL/GenBank/DDBJ databases">
        <authorList>
            <consortium name="Lawrence Berkeley National Laboratory"/>
            <person name="Haridas S."/>
            <person name="Hensen N."/>
            <person name="Bonometti L."/>
            <person name="Westerberg I."/>
            <person name="Brannstrom I.O."/>
            <person name="Guillou S."/>
            <person name="Cros-Aarteil S."/>
            <person name="Calhoun S."/>
            <person name="Kuo A."/>
            <person name="Mondo S."/>
            <person name="Pangilinan J."/>
            <person name="Riley R."/>
            <person name="LaButti K."/>
            <person name="Andreopoulos B."/>
            <person name="Lipzen A."/>
            <person name="Chen C."/>
            <person name="Yanf M."/>
            <person name="Daum C."/>
            <person name="Ng V."/>
            <person name="Clum A."/>
            <person name="Steindorff A."/>
            <person name="Ohm R."/>
            <person name="Martin F."/>
            <person name="Silar P."/>
            <person name="Natvig D."/>
            <person name="Lalanne C."/>
            <person name="Gautier V."/>
            <person name="Ament-velasquez S.L."/>
            <person name="Kruys A."/>
            <person name="Hutchinson M.I."/>
            <person name="Powell A.J."/>
            <person name="Barry K."/>
            <person name="Miller A.N."/>
            <person name="Grigoriev I.V."/>
            <person name="Debuchy R."/>
            <person name="Gladieux P."/>
            <person name="Thoren M.H."/>
            <person name="Johannesson H."/>
        </authorList>
    </citation>
    <scope>NUCLEOTIDE SEQUENCE</scope>
    <source>
        <strain evidence="2">CBS 232.78</strain>
    </source>
</reference>
<evidence type="ECO:0000259" key="1">
    <source>
        <dbReference type="Pfam" id="PF08242"/>
    </source>
</evidence>
<feature type="domain" description="Methyltransferase type 12" evidence="1">
    <location>
        <begin position="56"/>
        <end position="158"/>
    </location>
</feature>
<keyword evidence="2" id="KW-0489">Methyltransferase</keyword>